<gene>
    <name evidence="2" type="ORF">SAMN03080598_00600</name>
</gene>
<organism evidence="2 3">
    <name type="scientific">Algoriphagus boritolerans DSM 17298 = JCM 18970</name>
    <dbReference type="NCBI Taxonomy" id="1120964"/>
    <lineage>
        <taxon>Bacteria</taxon>
        <taxon>Pseudomonadati</taxon>
        <taxon>Bacteroidota</taxon>
        <taxon>Cytophagia</taxon>
        <taxon>Cytophagales</taxon>
        <taxon>Cyclobacteriaceae</taxon>
        <taxon>Algoriphagus</taxon>
    </lineage>
</organism>
<feature type="signal peptide" evidence="1">
    <location>
        <begin position="1"/>
        <end position="23"/>
    </location>
</feature>
<reference evidence="3" key="1">
    <citation type="submission" date="2016-10" db="EMBL/GenBank/DDBJ databases">
        <authorList>
            <person name="Varghese N."/>
            <person name="Submissions S."/>
        </authorList>
    </citation>
    <scope>NUCLEOTIDE SEQUENCE [LARGE SCALE GENOMIC DNA]</scope>
    <source>
        <strain evidence="3">DSM 17298</strain>
    </source>
</reference>
<evidence type="ECO:0000313" key="2">
    <source>
        <dbReference type="EMBL" id="SEF55865.1"/>
    </source>
</evidence>
<evidence type="ECO:0000313" key="3">
    <source>
        <dbReference type="Proteomes" id="UP000236736"/>
    </source>
</evidence>
<dbReference type="AlphaFoldDB" id="A0A1H5SZC8"/>
<accession>A0A1H5SZC8</accession>
<evidence type="ECO:0000256" key="1">
    <source>
        <dbReference type="SAM" id="SignalP"/>
    </source>
</evidence>
<sequence length="41" mass="4141">MKKVLIGLAFLGSLAFSSTNTKAQGMAGDGSVGVSIVRLKS</sequence>
<keyword evidence="1" id="KW-0732">Signal</keyword>
<dbReference type="EMBL" id="FNVR01000002">
    <property type="protein sequence ID" value="SEF55865.1"/>
    <property type="molecule type" value="Genomic_DNA"/>
</dbReference>
<dbReference type="RefSeq" id="WP_262495001.1">
    <property type="nucleotide sequence ID" value="NZ_FNVR01000002.1"/>
</dbReference>
<name>A0A1H5SZC8_9BACT</name>
<proteinExistence type="predicted"/>
<keyword evidence="3" id="KW-1185">Reference proteome</keyword>
<protein>
    <submittedName>
        <fullName evidence="2">Uncharacterized protein</fullName>
    </submittedName>
</protein>
<feature type="chain" id="PRO_5009284467" evidence="1">
    <location>
        <begin position="24"/>
        <end position="41"/>
    </location>
</feature>
<dbReference type="Proteomes" id="UP000236736">
    <property type="component" value="Unassembled WGS sequence"/>
</dbReference>